<dbReference type="EMBL" id="JACIEH010000001">
    <property type="protein sequence ID" value="MBB4097184.1"/>
    <property type="molecule type" value="Genomic_DNA"/>
</dbReference>
<dbReference type="GO" id="GO:0004713">
    <property type="term" value="F:protein tyrosine kinase activity"/>
    <property type="evidence" value="ECO:0007669"/>
    <property type="project" value="TreeGrafter"/>
</dbReference>
<feature type="transmembrane region" description="Helical" evidence="1">
    <location>
        <begin position="20"/>
        <end position="37"/>
    </location>
</feature>
<sequence length="504" mass="53207">MGNLYEELRGALHAVWQRRWIALAVAWCICLAGWLVVSQMPNKYESRARIFVQLRQIIPTDGTTALNQQKDLDRIRQTLTSAVNLEKVVRGTDLARTVATDRDVADRVAGLQAAIKLTAQQDNLFEIAVTAPSGKLARQIAQKLIDIFVETNLSDNRDQSSQSLDFMDQQLADRQKQLQDADTKRADFQAKFLGSLPGTGSIEDRVSAARTQLAQIQGDLAAAQSGLNVVNAQMAGTPASVAGAGGGAVAGPARARLQAIQGQIADARAKGYTDSHPDMIALKNQLAAAQGAAAREPLVGGGAGSASNPVYIGLQSMRADKQATVAALVQRKAQIEGDLNALSAKMAEAPGVAAEQGEIERQYQVLKSQYDTLLAQREQMKISSQAQNVADADKFNVVDPPTQPRGPTSPNRPMLLTAVLIAGLGAGVAAAFALGKLTTTFATAAKLEKASGMPVIGSIGEVVTATQTAMRRKMLTLFAGGVAALAVAYVGLLGVEFLQRGMGA</sequence>
<evidence type="ECO:0000313" key="2">
    <source>
        <dbReference type="EMBL" id="MBB4097184.1"/>
    </source>
</evidence>
<keyword evidence="3" id="KW-1185">Reference proteome</keyword>
<evidence type="ECO:0000313" key="3">
    <source>
        <dbReference type="Proteomes" id="UP000557392"/>
    </source>
</evidence>
<dbReference type="InterPro" id="IPR014345">
    <property type="entry name" value="XrtA_polysacc_chain"/>
</dbReference>
<gene>
    <name evidence="2" type="ORF">GGR46_000717</name>
</gene>
<accession>A0A7W6JPI7</accession>
<dbReference type="NCBIfam" id="TIGR03007">
    <property type="entry name" value="pepcterm_ChnLen"/>
    <property type="match status" value="1"/>
</dbReference>
<dbReference type="RefSeq" id="WP_183994624.1">
    <property type="nucleotide sequence ID" value="NZ_JACIEH010000001.1"/>
</dbReference>
<organism evidence="2 3">
    <name type="scientific">Sphingomonas kyeonggiensis</name>
    <dbReference type="NCBI Taxonomy" id="1268553"/>
    <lineage>
        <taxon>Bacteria</taxon>
        <taxon>Pseudomonadati</taxon>
        <taxon>Pseudomonadota</taxon>
        <taxon>Alphaproteobacteria</taxon>
        <taxon>Sphingomonadales</taxon>
        <taxon>Sphingomonadaceae</taxon>
        <taxon>Sphingomonas</taxon>
    </lineage>
</organism>
<dbReference type="InterPro" id="IPR050445">
    <property type="entry name" value="Bact_polysacc_biosynth/exp"/>
</dbReference>
<protein>
    <submittedName>
        <fullName evidence="2">Polysaccharide chain length determinant protein (PEP-CTERM system associated)</fullName>
    </submittedName>
</protein>
<evidence type="ECO:0000256" key="1">
    <source>
        <dbReference type="SAM" id="Phobius"/>
    </source>
</evidence>
<dbReference type="AlphaFoldDB" id="A0A7W6JPI7"/>
<proteinExistence type="predicted"/>
<feature type="transmembrane region" description="Helical" evidence="1">
    <location>
        <begin position="477"/>
        <end position="498"/>
    </location>
</feature>
<dbReference type="PANTHER" id="PTHR32309">
    <property type="entry name" value="TYROSINE-PROTEIN KINASE"/>
    <property type="match status" value="1"/>
</dbReference>
<keyword evidence="1" id="KW-0472">Membrane</keyword>
<comment type="caution">
    <text evidence="2">The sequence shown here is derived from an EMBL/GenBank/DDBJ whole genome shotgun (WGS) entry which is preliminary data.</text>
</comment>
<dbReference type="Proteomes" id="UP000557392">
    <property type="component" value="Unassembled WGS sequence"/>
</dbReference>
<dbReference type="PANTHER" id="PTHR32309:SF13">
    <property type="entry name" value="FERRIC ENTEROBACTIN TRANSPORT PROTEIN FEPE"/>
    <property type="match status" value="1"/>
</dbReference>
<keyword evidence="1" id="KW-0812">Transmembrane</keyword>
<reference evidence="2 3" key="1">
    <citation type="submission" date="2020-08" db="EMBL/GenBank/DDBJ databases">
        <title>Genomic Encyclopedia of Type Strains, Phase IV (KMG-IV): sequencing the most valuable type-strain genomes for metagenomic binning, comparative biology and taxonomic classification.</title>
        <authorList>
            <person name="Goeker M."/>
        </authorList>
    </citation>
    <scope>NUCLEOTIDE SEQUENCE [LARGE SCALE GENOMIC DNA]</scope>
    <source>
        <strain evidence="2 3">DSM 101806</strain>
    </source>
</reference>
<dbReference type="GO" id="GO:0005886">
    <property type="term" value="C:plasma membrane"/>
    <property type="evidence" value="ECO:0007669"/>
    <property type="project" value="TreeGrafter"/>
</dbReference>
<keyword evidence="1" id="KW-1133">Transmembrane helix</keyword>
<name>A0A7W6JPI7_9SPHN</name>
<feature type="transmembrane region" description="Helical" evidence="1">
    <location>
        <begin position="414"/>
        <end position="434"/>
    </location>
</feature>